<dbReference type="GO" id="GO:0006355">
    <property type="term" value="P:regulation of DNA-templated transcription"/>
    <property type="evidence" value="ECO:0007669"/>
    <property type="project" value="InterPro"/>
</dbReference>
<dbReference type="Gene3D" id="2.60.200.10">
    <property type="match status" value="1"/>
</dbReference>
<proteinExistence type="predicted"/>
<feature type="region of interest" description="Disordered" evidence="1">
    <location>
        <begin position="251"/>
        <end position="321"/>
    </location>
</feature>
<feature type="compositionally biased region" description="Basic and acidic residues" evidence="1">
    <location>
        <begin position="307"/>
        <end position="321"/>
    </location>
</feature>
<dbReference type="PANTHER" id="PTHR22742">
    <property type="entry name" value="EXPANSION, ISOFORM A-RELATED"/>
    <property type="match status" value="1"/>
</dbReference>
<dbReference type="Proteomes" id="UP001209878">
    <property type="component" value="Unassembled WGS sequence"/>
</dbReference>
<dbReference type="InterPro" id="IPR017855">
    <property type="entry name" value="SMAD-like_dom_sf"/>
</dbReference>
<dbReference type="PANTHER" id="PTHR22742:SF2">
    <property type="entry name" value="EXPANSION, ISOFORM A-RELATED"/>
    <property type="match status" value="1"/>
</dbReference>
<feature type="compositionally biased region" description="Polar residues" evidence="1">
    <location>
        <begin position="276"/>
        <end position="288"/>
    </location>
</feature>
<dbReference type="SUPFAM" id="SSF49879">
    <property type="entry name" value="SMAD/FHA domain"/>
    <property type="match status" value="1"/>
</dbReference>
<name>A0AAD9KYU9_RIDPI</name>
<keyword evidence="4" id="KW-1185">Reference proteome</keyword>
<accession>A0AAD9KYU9</accession>
<dbReference type="SMART" id="SM00524">
    <property type="entry name" value="DWB"/>
    <property type="match status" value="1"/>
</dbReference>
<gene>
    <name evidence="3" type="ORF">NP493_466g01011</name>
</gene>
<dbReference type="AlphaFoldDB" id="A0AAD9KYU9"/>
<reference evidence="3" key="1">
    <citation type="journal article" date="2023" name="Mol. Biol. Evol.">
        <title>Third-Generation Sequencing Reveals the Adaptive Role of the Epigenome in Three Deep-Sea Polychaetes.</title>
        <authorList>
            <person name="Perez M."/>
            <person name="Aroh O."/>
            <person name="Sun Y."/>
            <person name="Lan Y."/>
            <person name="Juniper S.K."/>
            <person name="Young C.R."/>
            <person name="Angers B."/>
            <person name="Qian P.Y."/>
        </authorList>
    </citation>
    <scope>NUCLEOTIDE SEQUENCE</scope>
    <source>
        <strain evidence="3">R07B-5</strain>
    </source>
</reference>
<comment type="caution">
    <text evidence="3">The sequence shown here is derived from an EMBL/GenBank/DDBJ whole genome shotgun (WGS) entry which is preliminary data.</text>
</comment>
<feature type="domain" description="MH2" evidence="2">
    <location>
        <begin position="23"/>
        <end position="215"/>
    </location>
</feature>
<dbReference type="Pfam" id="PF03166">
    <property type="entry name" value="MH2"/>
    <property type="match status" value="1"/>
</dbReference>
<dbReference type="InterPro" id="IPR008984">
    <property type="entry name" value="SMAD_FHA_dom_sf"/>
</dbReference>
<sequence>MAMVDRTRHLLEAIEQWPRESVWLKVLPIERSQVVANVNIAGSELIIDDSKQQPTSNVIGLRGFNNLQRDAATEKVLKKIGKGIKITRDAEGNIYAKQLSKSEIIMKGYKYPEDCCLSSEVVSKLGRLSKHPQKIFDMSKFKSSIATELRNTVIDKRRLMHLCMITFSFVRNVFDDLDTPCWVCLINYAAMATLGTDEMLDAVKESCNIRLTETEDVQMRRNWQQMGCSPASYDMDAMPPQEQFDAMAWHGYGNGIQHPSRPTDQTDGHTDQTGGSSNTPARVRSNSPGYAESIPYTKYEGPPQIGKRREWAKLARKRDSY</sequence>
<evidence type="ECO:0000259" key="2">
    <source>
        <dbReference type="PROSITE" id="PS51076"/>
    </source>
</evidence>
<dbReference type="EMBL" id="JAODUO010000465">
    <property type="protein sequence ID" value="KAK2179916.1"/>
    <property type="molecule type" value="Genomic_DNA"/>
</dbReference>
<evidence type="ECO:0000256" key="1">
    <source>
        <dbReference type="SAM" id="MobiDB-lite"/>
    </source>
</evidence>
<protein>
    <recommendedName>
        <fullName evidence="2">MH2 domain-containing protein</fullName>
    </recommendedName>
</protein>
<evidence type="ECO:0000313" key="4">
    <source>
        <dbReference type="Proteomes" id="UP001209878"/>
    </source>
</evidence>
<evidence type="ECO:0000313" key="3">
    <source>
        <dbReference type="EMBL" id="KAK2179916.1"/>
    </source>
</evidence>
<dbReference type="InterPro" id="IPR001132">
    <property type="entry name" value="SMAD_dom_Dwarfin-type"/>
</dbReference>
<organism evidence="3 4">
    <name type="scientific">Ridgeia piscesae</name>
    <name type="common">Tubeworm</name>
    <dbReference type="NCBI Taxonomy" id="27915"/>
    <lineage>
        <taxon>Eukaryota</taxon>
        <taxon>Metazoa</taxon>
        <taxon>Spiralia</taxon>
        <taxon>Lophotrochozoa</taxon>
        <taxon>Annelida</taxon>
        <taxon>Polychaeta</taxon>
        <taxon>Sedentaria</taxon>
        <taxon>Canalipalpata</taxon>
        <taxon>Sabellida</taxon>
        <taxon>Siboglinidae</taxon>
        <taxon>Ridgeia</taxon>
    </lineage>
</organism>
<dbReference type="PROSITE" id="PS51076">
    <property type="entry name" value="MH2"/>
    <property type="match status" value="1"/>
</dbReference>